<sequence>MPDTSKRHNVYQFLFLVAAICLNLPPVALGIMGCMEWCGYFASWLAANAALSATNAIAALYIIQRMRKAEAAGNEIASTAIDSQNSDSNQSPADELPAANIEQQGSAPQVDNTLEQLHNSDQSQQINQEEQQGTCCLCFVHTSHSTHLRHLIRYDGFVSTYCIFVIFWLFWLSDGVERVIHIDKADADDLENCSLFHEHNVLYSFCIGFVYLAITISSLALLHLPERKTRGTEEKAVVDA</sequence>
<dbReference type="Proteomes" id="UP001295423">
    <property type="component" value="Unassembled WGS sequence"/>
</dbReference>
<feature type="signal peptide" evidence="2">
    <location>
        <begin position="1"/>
        <end position="30"/>
    </location>
</feature>
<feature type="transmembrane region" description="Helical" evidence="1">
    <location>
        <begin position="40"/>
        <end position="63"/>
    </location>
</feature>
<keyword evidence="4" id="KW-1185">Reference proteome</keyword>
<evidence type="ECO:0000313" key="3">
    <source>
        <dbReference type="EMBL" id="CAJ1930801.1"/>
    </source>
</evidence>
<evidence type="ECO:0000256" key="2">
    <source>
        <dbReference type="SAM" id="SignalP"/>
    </source>
</evidence>
<keyword evidence="1" id="KW-0472">Membrane</keyword>
<proteinExistence type="predicted"/>
<comment type="caution">
    <text evidence="3">The sequence shown here is derived from an EMBL/GenBank/DDBJ whole genome shotgun (WGS) entry which is preliminary data.</text>
</comment>
<feature type="transmembrane region" description="Helical" evidence="1">
    <location>
        <begin position="201"/>
        <end position="222"/>
    </location>
</feature>
<dbReference type="EMBL" id="CAKOGP040000113">
    <property type="protein sequence ID" value="CAJ1930801.1"/>
    <property type="molecule type" value="Genomic_DNA"/>
</dbReference>
<organism evidence="3 4">
    <name type="scientific">Cylindrotheca closterium</name>
    <dbReference type="NCBI Taxonomy" id="2856"/>
    <lineage>
        <taxon>Eukaryota</taxon>
        <taxon>Sar</taxon>
        <taxon>Stramenopiles</taxon>
        <taxon>Ochrophyta</taxon>
        <taxon>Bacillariophyta</taxon>
        <taxon>Bacillariophyceae</taxon>
        <taxon>Bacillariophycidae</taxon>
        <taxon>Bacillariales</taxon>
        <taxon>Bacillariaceae</taxon>
        <taxon>Cylindrotheca</taxon>
    </lineage>
</organism>
<dbReference type="PROSITE" id="PS51257">
    <property type="entry name" value="PROKAR_LIPOPROTEIN"/>
    <property type="match status" value="1"/>
</dbReference>
<keyword evidence="1" id="KW-0812">Transmembrane</keyword>
<evidence type="ECO:0000256" key="1">
    <source>
        <dbReference type="SAM" id="Phobius"/>
    </source>
</evidence>
<gene>
    <name evidence="3" type="ORF">CYCCA115_LOCUS2094</name>
</gene>
<evidence type="ECO:0000313" key="4">
    <source>
        <dbReference type="Proteomes" id="UP001295423"/>
    </source>
</evidence>
<keyword evidence="1" id="KW-1133">Transmembrane helix</keyword>
<feature type="chain" id="PRO_5042044972" evidence="2">
    <location>
        <begin position="31"/>
        <end position="240"/>
    </location>
</feature>
<dbReference type="AlphaFoldDB" id="A0AAD2CIX9"/>
<reference evidence="3" key="1">
    <citation type="submission" date="2023-08" db="EMBL/GenBank/DDBJ databases">
        <authorList>
            <person name="Audoor S."/>
            <person name="Bilcke G."/>
        </authorList>
    </citation>
    <scope>NUCLEOTIDE SEQUENCE</scope>
</reference>
<keyword evidence="2" id="KW-0732">Signal</keyword>
<feature type="transmembrane region" description="Helical" evidence="1">
    <location>
        <begin position="151"/>
        <end position="171"/>
    </location>
</feature>
<protein>
    <submittedName>
        <fullName evidence="3">Uncharacterized protein</fullName>
    </submittedName>
</protein>
<name>A0AAD2CIX9_9STRA</name>
<accession>A0AAD2CIX9</accession>